<evidence type="ECO:0000256" key="6">
    <source>
        <dbReference type="ARBA" id="ARBA00023004"/>
    </source>
</evidence>
<evidence type="ECO:0000313" key="11">
    <source>
        <dbReference type="Proteomes" id="UP000658733"/>
    </source>
</evidence>
<name>A0A843ANB5_METAZ</name>
<dbReference type="Gene3D" id="3.80.30.20">
    <property type="entry name" value="tm_1862 like domain"/>
    <property type="match status" value="1"/>
</dbReference>
<dbReference type="PANTHER" id="PTHR43409">
    <property type="entry name" value="ANAEROBIC MAGNESIUM-PROTOPORPHYRIN IX MONOMETHYL ESTER CYCLASE-RELATED"/>
    <property type="match status" value="1"/>
</dbReference>
<evidence type="ECO:0000259" key="9">
    <source>
        <dbReference type="PROSITE" id="PS51918"/>
    </source>
</evidence>
<dbReference type="SFLD" id="SFLDG01123">
    <property type="entry name" value="methyltransferase_(Class_B)"/>
    <property type="match status" value="1"/>
</dbReference>
<comment type="cofactor">
    <cofactor evidence="1">
        <name>[4Fe-4S] cluster</name>
        <dbReference type="ChEBI" id="CHEBI:49883"/>
    </cofactor>
</comment>
<dbReference type="InterPro" id="IPR007197">
    <property type="entry name" value="rSAM"/>
</dbReference>
<dbReference type="Gene3D" id="3.40.50.280">
    <property type="entry name" value="Cobalamin-binding domain"/>
    <property type="match status" value="1"/>
</dbReference>
<evidence type="ECO:0000259" key="8">
    <source>
        <dbReference type="PROSITE" id="PS51332"/>
    </source>
</evidence>
<keyword evidence="6" id="KW-0408">Iron</keyword>
<evidence type="ECO:0000256" key="1">
    <source>
        <dbReference type="ARBA" id="ARBA00001966"/>
    </source>
</evidence>
<evidence type="ECO:0000256" key="3">
    <source>
        <dbReference type="ARBA" id="ARBA00022679"/>
    </source>
</evidence>
<dbReference type="PANTHER" id="PTHR43409:SF7">
    <property type="entry name" value="BLL1977 PROTEIN"/>
    <property type="match status" value="1"/>
</dbReference>
<proteinExistence type="predicted"/>
<dbReference type="SMART" id="SM00729">
    <property type="entry name" value="Elp3"/>
    <property type="match status" value="1"/>
</dbReference>
<gene>
    <name evidence="10" type="ORF">ISP01_06295</name>
</gene>
<keyword evidence="4" id="KW-0949">S-adenosyl-L-methionine</keyword>
<dbReference type="AlphaFoldDB" id="A0A843ANB5"/>
<accession>A0A843ANB5</accession>
<dbReference type="Pfam" id="PF04055">
    <property type="entry name" value="Radical_SAM"/>
    <property type="match status" value="1"/>
</dbReference>
<dbReference type="SFLD" id="SFLDS00029">
    <property type="entry name" value="Radical_SAM"/>
    <property type="match status" value="1"/>
</dbReference>
<dbReference type="GO" id="GO:0051539">
    <property type="term" value="F:4 iron, 4 sulfur cluster binding"/>
    <property type="evidence" value="ECO:0007669"/>
    <property type="project" value="UniProtKB-KW"/>
</dbReference>
<dbReference type="GO" id="GO:0031419">
    <property type="term" value="F:cobalamin binding"/>
    <property type="evidence" value="ECO:0007669"/>
    <property type="project" value="InterPro"/>
</dbReference>
<dbReference type="GO" id="GO:0046872">
    <property type="term" value="F:metal ion binding"/>
    <property type="evidence" value="ECO:0007669"/>
    <property type="project" value="UniProtKB-KW"/>
</dbReference>
<dbReference type="InterPro" id="IPR023404">
    <property type="entry name" value="rSAM_horseshoe"/>
</dbReference>
<protein>
    <submittedName>
        <fullName evidence="10">B12-binding domain-containing radical SAM protein</fullName>
    </submittedName>
</protein>
<evidence type="ECO:0000256" key="4">
    <source>
        <dbReference type="ARBA" id="ARBA00022691"/>
    </source>
</evidence>
<sequence length="492" mass="56020">MKNTDVVLINPMDKTIVRNGLGLSVPPLNLMYLAGALEKASITVQIFDDDLYQVGPNEVNRYISKVDPKVVGITATTATIKESLVYIKNIKKMFPHILTVIGGPHTTFRPIETLKEEKGLDVVVIGEGEETIVELVEGYIKNQDSNYNSFLCNVKGIAYRDRIKNFKKDKNKKDRNQKNEIKLNEPRPLIDNLDNIPFPARHLVDFKSYELSSQSGGIITSRGCPFSCDYCSSSLIMGKKFRTRSPENVLDELEELVYKYKLKDIAFLDDIFMLNKKRANEIANEIKKRDLDINFVASSRVNTINKPLLESLKKSGMSTLYCGVESGSQRVLNLMKKGITLQQAKDGFKTAKEVGVNMVGSFILGYPGETAKEMNETIDFSIKLDPDYCQYSILTPFPGTPIYNKMNKEGLLESEKWDDYTVLKSVINYEKMGLSKKLVERKLAKAYIKFYTRPKYLIKHSSMIKVIMKTIYRSYIKPIVKEETPKGWYKSM</sequence>
<keyword evidence="5" id="KW-0479">Metal-binding</keyword>
<dbReference type="Pfam" id="PF02310">
    <property type="entry name" value="B12-binding"/>
    <property type="match status" value="1"/>
</dbReference>
<evidence type="ECO:0000313" key="10">
    <source>
        <dbReference type="EMBL" id="MBF4468998.1"/>
    </source>
</evidence>
<feature type="domain" description="B12-binding" evidence="8">
    <location>
        <begin position="13"/>
        <end position="146"/>
    </location>
</feature>
<dbReference type="RefSeq" id="WP_278523174.1">
    <property type="nucleotide sequence ID" value="NZ_JADIIN010000052.1"/>
</dbReference>
<dbReference type="InterPro" id="IPR034466">
    <property type="entry name" value="Methyltransferase_Class_B"/>
</dbReference>
<dbReference type="SUPFAM" id="SSF52242">
    <property type="entry name" value="Cobalamin (vitamin B12)-binding domain"/>
    <property type="match status" value="1"/>
</dbReference>
<keyword evidence="2" id="KW-0489">Methyltransferase</keyword>
<dbReference type="InterPro" id="IPR036724">
    <property type="entry name" value="Cobalamin-bd_sf"/>
</dbReference>
<evidence type="ECO:0000256" key="7">
    <source>
        <dbReference type="ARBA" id="ARBA00023014"/>
    </source>
</evidence>
<dbReference type="InterPro" id="IPR058240">
    <property type="entry name" value="rSAM_sf"/>
</dbReference>
<dbReference type="CDD" id="cd01335">
    <property type="entry name" value="Radical_SAM"/>
    <property type="match status" value="1"/>
</dbReference>
<dbReference type="InterPro" id="IPR006158">
    <property type="entry name" value="Cobalamin-bd"/>
</dbReference>
<dbReference type="PROSITE" id="PS51918">
    <property type="entry name" value="RADICAL_SAM"/>
    <property type="match status" value="1"/>
</dbReference>
<evidence type="ECO:0000256" key="5">
    <source>
        <dbReference type="ARBA" id="ARBA00022723"/>
    </source>
</evidence>
<comment type="caution">
    <text evidence="10">The sequence shown here is derived from an EMBL/GenBank/DDBJ whole genome shotgun (WGS) entry which is preliminary data.</text>
</comment>
<reference evidence="10" key="1">
    <citation type="submission" date="2020-10" db="EMBL/GenBank/DDBJ databases">
        <title>Dehalococcoides mccartyi of a TCE/Cr reducing biochatode.</title>
        <authorList>
            <person name="Matturro B."/>
        </authorList>
    </citation>
    <scope>NUCLEOTIDE SEQUENCE</scope>
    <source>
        <strain evidence="10">Bin4</strain>
    </source>
</reference>
<keyword evidence="3" id="KW-0808">Transferase</keyword>
<dbReference type="InterPro" id="IPR006638">
    <property type="entry name" value="Elp3/MiaA/NifB-like_rSAM"/>
</dbReference>
<dbReference type="Proteomes" id="UP000658733">
    <property type="component" value="Unassembled WGS sequence"/>
</dbReference>
<dbReference type="EMBL" id="JADIIN010000052">
    <property type="protein sequence ID" value="MBF4468998.1"/>
    <property type="molecule type" value="Genomic_DNA"/>
</dbReference>
<dbReference type="SUPFAM" id="SSF102114">
    <property type="entry name" value="Radical SAM enzymes"/>
    <property type="match status" value="1"/>
</dbReference>
<dbReference type="SFLD" id="SFLDG01082">
    <property type="entry name" value="B12-binding_domain_containing"/>
    <property type="match status" value="1"/>
</dbReference>
<dbReference type="PROSITE" id="PS51332">
    <property type="entry name" value="B12_BINDING"/>
    <property type="match status" value="1"/>
</dbReference>
<organism evidence="10 11">
    <name type="scientific">Methanobrevibacter arboriphilus</name>
    <dbReference type="NCBI Taxonomy" id="39441"/>
    <lineage>
        <taxon>Archaea</taxon>
        <taxon>Methanobacteriati</taxon>
        <taxon>Methanobacteriota</taxon>
        <taxon>Methanomada group</taxon>
        <taxon>Methanobacteria</taxon>
        <taxon>Methanobacteriales</taxon>
        <taxon>Methanobacteriaceae</taxon>
        <taxon>Methanobrevibacter</taxon>
    </lineage>
</organism>
<keyword evidence="7" id="KW-0411">Iron-sulfur</keyword>
<evidence type="ECO:0000256" key="2">
    <source>
        <dbReference type="ARBA" id="ARBA00022603"/>
    </source>
</evidence>
<dbReference type="InterPro" id="IPR051198">
    <property type="entry name" value="BchE-like"/>
</dbReference>
<dbReference type="GO" id="GO:0003824">
    <property type="term" value="F:catalytic activity"/>
    <property type="evidence" value="ECO:0007669"/>
    <property type="project" value="InterPro"/>
</dbReference>
<dbReference type="CDD" id="cd02068">
    <property type="entry name" value="radical_SAM_B12_BD"/>
    <property type="match status" value="1"/>
</dbReference>
<feature type="domain" description="Radical SAM core" evidence="9">
    <location>
        <begin position="210"/>
        <end position="435"/>
    </location>
</feature>